<proteinExistence type="predicted"/>
<reference evidence="2 3" key="1">
    <citation type="submission" date="2020-08" db="EMBL/GenBank/DDBJ databases">
        <title>Functional genomics of gut bacteria from endangered species of beetles.</title>
        <authorList>
            <person name="Carlos-Shanley C."/>
        </authorList>
    </citation>
    <scope>NUCLEOTIDE SEQUENCE [LARGE SCALE GENOMIC DNA]</scope>
    <source>
        <strain evidence="2 3">S00070</strain>
    </source>
</reference>
<dbReference type="AlphaFoldDB" id="A0A841EMK6"/>
<sequence>MKKLILFLPLLFAFVLILSSCGKDAPEPTLTEKLTKTFTVSIAKEGGVEVYNKTKATNIAAGYANYKLSLSSTKSATLTAKDNTTFTGTWALTNTDKTLSLTGLKTSAGANPTGTTGTIEFKIVTIDGTGATVTLESLQPDIKASNSIVNLQLVNP</sequence>
<protein>
    <recommendedName>
        <fullName evidence="4">Lipocalin-like domain-containing protein</fullName>
    </recommendedName>
</protein>
<feature type="signal peptide" evidence="1">
    <location>
        <begin position="1"/>
        <end position="25"/>
    </location>
</feature>
<dbReference type="Proteomes" id="UP000524404">
    <property type="component" value="Unassembled WGS sequence"/>
</dbReference>
<dbReference type="RefSeq" id="WP_184128758.1">
    <property type="nucleotide sequence ID" value="NZ_JACHKT010000001.1"/>
</dbReference>
<comment type="caution">
    <text evidence="2">The sequence shown here is derived from an EMBL/GenBank/DDBJ whole genome shotgun (WGS) entry which is preliminary data.</text>
</comment>
<feature type="chain" id="PRO_5032428203" description="Lipocalin-like domain-containing protein" evidence="1">
    <location>
        <begin position="26"/>
        <end position="156"/>
    </location>
</feature>
<dbReference type="EMBL" id="JACHKT010000001">
    <property type="protein sequence ID" value="MBB6001550.1"/>
    <property type="molecule type" value="Genomic_DNA"/>
</dbReference>
<name>A0A841EMK6_9BACT</name>
<organism evidence="2 3">
    <name type="scientific">Arcicella rosea</name>
    <dbReference type="NCBI Taxonomy" id="502909"/>
    <lineage>
        <taxon>Bacteria</taxon>
        <taxon>Pseudomonadati</taxon>
        <taxon>Bacteroidota</taxon>
        <taxon>Cytophagia</taxon>
        <taxon>Cytophagales</taxon>
        <taxon>Flectobacillaceae</taxon>
        <taxon>Arcicella</taxon>
    </lineage>
</organism>
<dbReference type="PROSITE" id="PS51257">
    <property type="entry name" value="PROKAR_LIPOPROTEIN"/>
    <property type="match status" value="1"/>
</dbReference>
<keyword evidence="3" id="KW-1185">Reference proteome</keyword>
<evidence type="ECO:0000313" key="3">
    <source>
        <dbReference type="Proteomes" id="UP000524404"/>
    </source>
</evidence>
<accession>A0A841EMK6</accession>
<evidence type="ECO:0000256" key="1">
    <source>
        <dbReference type="SAM" id="SignalP"/>
    </source>
</evidence>
<evidence type="ECO:0008006" key="4">
    <source>
        <dbReference type="Google" id="ProtNLM"/>
    </source>
</evidence>
<gene>
    <name evidence="2" type="ORF">HNP25_000189</name>
</gene>
<evidence type="ECO:0000313" key="2">
    <source>
        <dbReference type="EMBL" id="MBB6001550.1"/>
    </source>
</evidence>
<keyword evidence="1" id="KW-0732">Signal</keyword>